<dbReference type="Proteomes" id="UP001196413">
    <property type="component" value="Unassembled WGS sequence"/>
</dbReference>
<accession>A0AAD5WIC4</accession>
<organism evidence="1 2">
    <name type="scientific">Parelaphostrongylus tenuis</name>
    <name type="common">Meningeal worm</name>
    <dbReference type="NCBI Taxonomy" id="148309"/>
    <lineage>
        <taxon>Eukaryota</taxon>
        <taxon>Metazoa</taxon>
        <taxon>Ecdysozoa</taxon>
        <taxon>Nematoda</taxon>
        <taxon>Chromadorea</taxon>
        <taxon>Rhabditida</taxon>
        <taxon>Rhabditina</taxon>
        <taxon>Rhabditomorpha</taxon>
        <taxon>Strongyloidea</taxon>
        <taxon>Metastrongylidae</taxon>
        <taxon>Parelaphostrongylus</taxon>
    </lineage>
</organism>
<comment type="caution">
    <text evidence="1">The sequence shown here is derived from an EMBL/GenBank/DDBJ whole genome shotgun (WGS) entry which is preliminary data.</text>
</comment>
<keyword evidence="2" id="KW-1185">Reference proteome</keyword>
<evidence type="ECO:0000313" key="2">
    <source>
        <dbReference type="Proteomes" id="UP001196413"/>
    </source>
</evidence>
<dbReference type="AlphaFoldDB" id="A0AAD5WIC4"/>
<protein>
    <submittedName>
        <fullName evidence="1">Uncharacterized protein</fullName>
    </submittedName>
</protein>
<proteinExistence type="predicted"/>
<dbReference type="EMBL" id="JAHQIW010006786">
    <property type="protein sequence ID" value="KAJ1370493.1"/>
    <property type="molecule type" value="Genomic_DNA"/>
</dbReference>
<name>A0AAD5WIC4_PARTN</name>
<reference evidence="1" key="1">
    <citation type="submission" date="2021-06" db="EMBL/GenBank/DDBJ databases">
        <title>Parelaphostrongylus tenuis whole genome reference sequence.</title>
        <authorList>
            <person name="Garwood T.J."/>
            <person name="Larsen P.A."/>
            <person name="Fountain-Jones N.M."/>
            <person name="Garbe J.R."/>
            <person name="Macchietto M.G."/>
            <person name="Kania S.A."/>
            <person name="Gerhold R.W."/>
            <person name="Richards J.E."/>
            <person name="Wolf T.M."/>
        </authorList>
    </citation>
    <scope>NUCLEOTIDE SEQUENCE</scope>
    <source>
        <strain evidence="1">MNPRO001-30</strain>
        <tissue evidence="1">Meninges</tissue>
    </source>
</reference>
<sequence>MGHHSDSLEADAELETPYQVKINFGWYESGREKSKPLESDVSKFADNRRLFRGVKTMKNPTPMYHTKTLKRNLTSNLPAISQLEISGMISSSSGNSIYKFDIGLQGMI</sequence>
<gene>
    <name evidence="1" type="ORF">KIN20_032222</name>
</gene>
<evidence type="ECO:0000313" key="1">
    <source>
        <dbReference type="EMBL" id="KAJ1370493.1"/>
    </source>
</evidence>